<keyword evidence="10" id="KW-1003">Cell membrane</keyword>
<keyword evidence="12" id="KW-0732">Signal</keyword>
<feature type="compositionally biased region" description="Polar residues" evidence="20">
    <location>
        <begin position="59"/>
        <end position="84"/>
    </location>
</feature>
<keyword evidence="17" id="KW-0966">Cell projection</keyword>
<dbReference type="PANTHER" id="PTHR12067:SF5">
    <property type="entry name" value="PODOCALYXIN"/>
    <property type="match status" value="1"/>
</dbReference>
<evidence type="ECO:0000256" key="16">
    <source>
        <dbReference type="ARBA" id="ARBA00023180"/>
    </source>
</evidence>
<dbReference type="InterPro" id="IPR013836">
    <property type="entry name" value="CD34/Podocalyxin"/>
</dbReference>
<feature type="compositionally biased region" description="Low complexity" evidence="20">
    <location>
        <begin position="111"/>
        <end position="133"/>
    </location>
</feature>
<evidence type="ECO:0000256" key="19">
    <source>
        <dbReference type="SAM" id="Coils"/>
    </source>
</evidence>
<feature type="region of interest" description="Disordered" evidence="20">
    <location>
        <begin position="1"/>
        <end position="254"/>
    </location>
</feature>
<organism evidence="22 23">
    <name type="scientific">Pelecanus crispus</name>
    <name type="common">Dalmatian pelican</name>
    <dbReference type="NCBI Taxonomy" id="36300"/>
    <lineage>
        <taxon>Eukaryota</taxon>
        <taxon>Metazoa</taxon>
        <taxon>Chordata</taxon>
        <taxon>Craniata</taxon>
        <taxon>Vertebrata</taxon>
        <taxon>Euteleostomi</taxon>
        <taxon>Archelosauria</taxon>
        <taxon>Archosauria</taxon>
        <taxon>Dinosauria</taxon>
        <taxon>Saurischia</taxon>
        <taxon>Theropoda</taxon>
        <taxon>Coelurosauria</taxon>
        <taxon>Aves</taxon>
        <taxon>Neognathae</taxon>
        <taxon>Neoaves</taxon>
        <taxon>Aequornithes</taxon>
        <taxon>Pelecaniformes</taxon>
        <taxon>Pelecanidae</taxon>
        <taxon>Pelecanus</taxon>
    </lineage>
</organism>
<evidence type="ECO:0000256" key="17">
    <source>
        <dbReference type="ARBA" id="ARBA00023273"/>
    </source>
</evidence>
<evidence type="ECO:0000256" key="18">
    <source>
        <dbReference type="ARBA" id="ARBA00031141"/>
    </source>
</evidence>
<keyword evidence="14 21" id="KW-1133">Transmembrane helix</keyword>
<evidence type="ECO:0000256" key="2">
    <source>
        <dbReference type="ARBA" id="ARBA00004221"/>
    </source>
</evidence>
<evidence type="ECO:0000256" key="7">
    <source>
        <dbReference type="ARBA" id="ARBA00004510"/>
    </source>
</evidence>
<dbReference type="Proteomes" id="UP000054150">
    <property type="component" value="Unassembled WGS sequence"/>
</dbReference>
<dbReference type="GO" id="GO:0032534">
    <property type="term" value="P:regulation of microvillus assembly"/>
    <property type="evidence" value="ECO:0007669"/>
    <property type="project" value="TreeGrafter"/>
</dbReference>
<dbReference type="EMBL" id="KK486780">
    <property type="protein sequence ID" value="KFQ62217.1"/>
    <property type="molecule type" value="Genomic_DNA"/>
</dbReference>
<keyword evidence="11 21" id="KW-0812">Transmembrane</keyword>
<keyword evidence="16" id="KW-0325">Glycoprotein</keyword>
<dbReference type="GO" id="GO:0030027">
    <property type="term" value="C:lamellipodium"/>
    <property type="evidence" value="ECO:0007669"/>
    <property type="project" value="UniProtKB-SubCell"/>
</dbReference>
<dbReference type="GO" id="GO:0001726">
    <property type="term" value="C:ruffle"/>
    <property type="evidence" value="ECO:0007669"/>
    <property type="project" value="UniProtKB-SubCell"/>
</dbReference>
<dbReference type="GO" id="GO:0007155">
    <property type="term" value="P:cell adhesion"/>
    <property type="evidence" value="ECO:0007669"/>
    <property type="project" value="UniProtKB-KW"/>
</dbReference>
<proteinExistence type="inferred from homology"/>
<name>A0A091SU09_PELCR</name>
<dbReference type="GO" id="GO:0030175">
    <property type="term" value="C:filopodium"/>
    <property type="evidence" value="ECO:0007669"/>
    <property type="project" value="UniProtKB-SubCell"/>
</dbReference>
<feature type="compositionally biased region" description="Low complexity" evidence="20">
    <location>
        <begin position="219"/>
        <end position="236"/>
    </location>
</feature>
<comment type="subcellular location">
    <subcellularLocation>
        <location evidence="2">Apical cell membrane</location>
    </subcellularLocation>
    <subcellularLocation>
        <location evidence="6">Cell projection</location>
        <location evidence="6">Filopodium</location>
    </subcellularLocation>
    <subcellularLocation>
        <location evidence="7">Cell projection</location>
        <location evidence="7">Lamellipodium</location>
    </subcellularLocation>
    <subcellularLocation>
        <location evidence="1">Cell projection</location>
        <location evidence="1">Microvillus</location>
    </subcellularLocation>
    <subcellularLocation>
        <location evidence="4">Cell projection</location>
        <location evidence="4">Ruffle</location>
    </subcellularLocation>
    <subcellularLocation>
        <location evidence="3">Membrane raft</location>
    </subcellularLocation>
    <subcellularLocation>
        <location evidence="5">Membrane</location>
        <topology evidence="5">Single-pass type I membrane protein</topology>
    </subcellularLocation>
</comment>
<dbReference type="GO" id="GO:0031528">
    <property type="term" value="C:microvillus membrane"/>
    <property type="evidence" value="ECO:0007669"/>
    <property type="project" value="TreeGrafter"/>
</dbReference>
<evidence type="ECO:0000256" key="12">
    <source>
        <dbReference type="ARBA" id="ARBA00022729"/>
    </source>
</evidence>
<protein>
    <recommendedName>
        <fullName evidence="9">Podocalyxin</fullName>
    </recommendedName>
    <alternativeName>
        <fullName evidence="18">Podocalyxin-like protein 1</fullName>
    </alternativeName>
</protein>
<reference evidence="22 23" key="1">
    <citation type="submission" date="2014-04" db="EMBL/GenBank/DDBJ databases">
        <title>Genome evolution of avian class.</title>
        <authorList>
            <person name="Zhang G."/>
            <person name="Li C."/>
        </authorList>
    </citation>
    <scope>NUCLEOTIDE SEQUENCE [LARGE SCALE GENOMIC DNA]</scope>
    <source>
        <strain evidence="22">BGI_N334</strain>
    </source>
</reference>
<evidence type="ECO:0000256" key="9">
    <source>
        <dbReference type="ARBA" id="ARBA00017371"/>
    </source>
</evidence>
<keyword evidence="13" id="KW-0130">Cell adhesion</keyword>
<dbReference type="GO" id="GO:0022408">
    <property type="term" value="P:negative regulation of cell-cell adhesion"/>
    <property type="evidence" value="ECO:0007669"/>
    <property type="project" value="TreeGrafter"/>
</dbReference>
<dbReference type="AlphaFoldDB" id="A0A091SU09"/>
<dbReference type="Pfam" id="PF06365">
    <property type="entry name" value="CD34_antigen"/>
    <property type="match status" value="1"/>
</dbReference>
<evidence type="ECO:0000256" key="20">
    <source>
        <dbReference type="SAM" id="MobiDB-lite"/>
    </source>
</evidence>
<keyword evidence="19" id="KW-0175">Coiled coil</keyword>
<evidence type="ECO:0000256" key="14">
    <source>
        <dbReference type="ARBA" id="ARBA00022989"/>
    </source>
</evidence>
<evidence type="ECO:0000256" key="21">
    <source>
        <dbReference type="SAM" id="Phobius"/>
    </source>
</evidence>
<dbReference type="PANTHER" id="PTHR12067">
    <property type="entry name" value="PODOCALYXIN"/>
    <property type="match status" value="1"/>
</dbReference>
<dbReference type="GO" id="GO:0016477">
    <property type="term" value="P:cell migration"/>
    <property type="evidence" value="ECO:0007669"/>
    <property type="project" value="InterPro"/>
</dbReference>
<dbReference type="GO" id="GO:0033634">
    <property type="term" value="P:positive regulation of cell-cell adhesion mediated by integrin"/>
    <property type="evidence" value="ECO:0007669"/>
    <property type="project" value="TreeGrafter"/>
</dbReference>
<feature type="compositionally biased region" description="Low complexity" evidence="20">
    <location>
        <begin position="85"/>
        <end position="97"/>
    </location>
</feature>
<feature type="coiled-coil region" evidence="19">
    <location>
        <begin position="333"/>
        <end position="360"/>
    </location>
</feature>
<feature type="compositionally biased region" description="Low complexity" evidence="20">
    <location>
        <begin position="28"/>
        <end position="58"/>
    </location>
</feature>
<sequence length="481" mass="51186">STVVKSPATVQGSTTTNNPRNPSPTPTPTTSTHLSQQVSTSARSRASTATPGATSSVTQQKTISPASLGNSPTTTAASPIPSNVSSPSAISGSLGSAVTSCPSVKDQGNQTLDQLTSTTASTTVPTSSLPPGLKDYGVSSPTSVSKQPHSSHSSPAQGLASSTRTGSTNTFVTPSDGSVSPTTTGLQAGSTSKVLEATTTPTLEADKRSHDTGSVSTKPASASQSPSTAQPSATAPRNQTASSSPGHQHPNASFPNQIICKEQGQIKGITVYLKEAKTCDEWKTTSVNISFFESFCSTGQFTFNTSRETCTVMLTSQEPRSREWTMQAILHFTLDSEKLLEKLQQKKDKLEEVSRSLGTAQVPHGCPPSYHKMEREMIINDEFSTPLIITIVTLAGSLLLIAAIYGCCHQRFSQKKDQRLTEELQTMENGYHDNPTLEVMETSSEMQEKKVNLNGELGDSWIVPLDTLMKEDLEEEEDTHL</sequence>
<evidence type="ECO:0000256" key="15">
    <source>
        <dbReference type="ARBA" id="ARBA00023136"/>
    </source>
</evidence>
<evidence type="ECO:0000256" key="5">
    <source>
        <dbReference type="ARBA" id="ARBA00004479"/>
    </source>
</evidence>
<evidence type="ECO:0000256" key="10">
    <source>
        <dbReference type="ARBA" id="ARBA00022475"/>
    </source>
</evidence>
<evidence type="ECO:0000256" key="8">
    <source>
        <dbReference type="ARBA" id="ARBA00007029"/>
    </source>
</evidence>
<feature type="non-terminal residue" evidence="22">
    <location>
        <position position="1"/>
    </location>
</feature>
<feature type="compositionally biased region" description="Polar residues" evidence="20">
    <location>
        <begin position="237"/>
        <end position="254"/>
    </location>
</feature>
<dbReference type="GO" id="GO:0016324">
    <property type="term" value="C:apical plasma membrane"/>
    <property type="evidence" value="ECO:0007669"/>
    <property type="project" value="UniProtKB-SubCell"/>
</dbReference>
<keyword evidence="15 21" id="KW-0472">Membrane</keyword>
<comment type="similarity">
    <text evidence="8">Belongs to the podocalyxin family.</text>
</comment>
<accession>A0A091SU09</accession>
<evidence type="ECO:0000256" key="6">
    <source>
        <dbReference type="ARBA" id="ARBA00004486"/>
    </source>
</evidence>
<evidence type="ECO:0000256" key="13">
    <source>
        <dbReference type="ARBA" id="ARBA00022889"/>
    </source>
</evidence>
<dbReference type="InterPro" id="IPR017403">
    <property type="entry name" value="PODXL"/>
</dbReference>
<feature type="compositionally biased region" description="Polar residues" evidence="20">
    <location>
        <begin position="1"/>
        <end position="12"/>
    </location>
</feature>
<feature type="non-terminal residue" evidence="22">
    <location>
        <position position="481"/>
    </location>
</feature>
<dbReference type="GO" id="GO:0045121">
    <property type="term" value="C:membrane raft"/>
    <property type="evidence" value="ECO:0007669"/>
    <property type="project" value="UniProtKB-SubCell"/>
</dbReference>
<evidence type="ECO:0000256" key="1">
    <source>
        <dbReference type="ARBA" id="ARBA00004105"/>
    </source>
</evidence>
<keyword evidence="23" id="KW-1185">Reference proteome</keyword>
<evidence type="ECO:0000313" key="22">
    <source>
        <dbReference type="EMBL" id="KFQ62217.1"/>
    </source>
</evidence>
<feature type="compositionally biased region" description="Polar residues" evidence="20">
    <location>
        <begin position="98"/>
        <end position="110"/>
    </location>
</feature>
<evidence type="ECO:0000256" key="11">
    <source>
        <dbReference type="ARBA" id="ARBA00022692"/>
    </source>
</evidence>
<feature type="compositionally biased region" description="Polar residues" evidence="20">
    <location>
        <begin position="159"/>
        <end position="202"/>
    </location>
</feature>
<evidence type="ECO:0000313" key="23">
    <source>
        <dbReference type="Proteomes" id="UP000054150"/>
    </source>
</evidence>
<feature type="transmembrane region" description="Helical" evidence="21">
    <location>
        <begin position="387"/>
        <end position="408"/>
    </location>
</feature>
<gene>
    <name evidence="22" type="ORF">N334_13186</name>
</gene>
<evidence type="ECO:0000256" key="4">
    <source>
        <dbReference type="ARBA" id="ARBA00004466"/>
    </source>
</evidence>
<evidence type="ECO:0000256" key="3">
    <source>
        <dbReference type="ARBA" id="ARBA00004285"/>
    </source>
</evidence>